<evidence type="ECO:0000313" key="1">
    <source>
        <dbReference type="EMBL" id="ETP08710.1"/>
    </source>
</evidence>
<reference evidence="1 2" key="1">
    <citation type="submission" date="2013-11" db="EMBL/GenBank/DDBJ databases">
        <title>The Genome Sequence of Phytophthora parasitica CJ01A1.</title>
        <authorList>
            <consortium name="The Broad Institute Genomics Platform"/>
            <person name="Russ C."/>
            <person name="Tyler B."/>
            <person name="Panabieres F."/>
            <person name="Shan W."/>
            <person name="Tripathy S."/>
            <person name="Grunwald N."/>
            <person name="Machado M."/>
            <person name="Johnson C.S."/>
            <person name="Walker B."/>
            <person name="Young S.K."/>
            <person name="Zeng Q."/>
            <person name="Gargeya S."/>
            <person name="Fitzgerald M."/>
            <person name="Haas B."/>
            <person name="Abouelleil A."/>
            <person name="Allen A.W."/>
            <person name="Alvarado L."/>
            <person name="Arachchi H.M."/>
            <person name="Berlin A.M."/>
            <person name="Chapman S.B."/>
            <person name="Gainer-Dewar J."/>
            <person name="Goldberg J."/>
            <person name="Griggs A."/>
            <person name="Gujja S."/>
            <person name="Hansen M."/>
            <person name="Howarth C."/>
            <person name="Imamovic A."/>
            <person name="Ireland A."/>
            <person name="Larimer J."/>
            <person name="McCowan C."/>
            <person name="Murphy C."/>
            <person name="Pearson M."/>
            <person name="Poon T.W."/>
            <person name="Priest M."/>
            <person name="Roberts A."/>
            <person name="Saif S."/>
            <person name="Shea T."/>
            <person name="Sisk P."/>
            <person name="Sykes S."/>
            <person name="Wortman J."/>
            <person name="Nusbaum C."/>
            <person name="Birren B."/>
        </authorList>
    </citation>
    <scope>NUCLEOTIDE SEQUENCE [LARGE SCALE GENOMIC DNA]</scope>
    <source>
        <strain evidence="1 2">CJ01A1</strain>
    </source>
</reference>
<name>W2WDQ0_PHYNI</name>
<dbReference type="Proteomes" id="UP000018958">
    <property type="component" value="Unassembled WGS sequence"/>
</dbReference>
<sequence length="100" mass="11149">MPGYFFPSLKKCFPAHCPDPSRANRQEAAFLRTCTLGEQIQTTKPATIMDNALIKAYWGLHPQTPELEKHVLESVAGPFAVSHLDSHEIVALLKTIELHP</sequence>
<proteinExistence type="predicted"/>
<dbReference type="EMBL" id="ANIX01003119">
    <property type="protein sequence ID" value="ETP08710.1"/>
    <property type="molecule type" value="Genomic_DNA"/>
</dbReference>
<gene>
    <name evidence="1" type="ORF">F441_15383</name>
</gene>
<organism evidence="1 2">
    <name type="scientific">Phytophthora nicotianae CJ01A1</name>
    <dbReference type="NCBI Taxonomy" id="1317063"/>
    <lineage>
        <taxon>Eukaryota</taxon>
        <taxon>Sar</taxon>
        <taxon>Stramenopiles</taxon>
        <taxon>Oomycota</taxon>
        <taxon>Peronosporomycetes</taxon>
        <taxon>Peronosporales</taxon>
        <taxon>Peronosporaceae</taxon>
        <taxon>Phytophthora</taxon>
    </lineage>
</organism>
<protein>
    <submittedName>
        <fullName evidence="1">Uncharacterized protein</fullName>
    </submittedName>
</protein>
<comment type="caution">
    <text evidence="1">The sequence shown here is derived from an EMBL/GenBank/DDBJ whole genome shotgun (WGS) entry which is preliminary data.</text>
</comment>
<evidence type="ECO:0000313" key="2">
    <source>
        <dbReference type="Proteomes" id="UP000018958"/>
    </source>
</evidence>
<dbReference type="AlphaFoldDB" id="W2WDQ0"/>
<accession>W2WDQ0</accession>